<evidence type="ECO:0008006" key="4">
    <source>
        <dbReference type="Google" id="ProtNLM"/>
    </source>
</evidence>
<organism evidence="2 3">
    <name type="scientific">Loxostege sticticalis</name>
    <name type="common">Beet webworm moth</name>
    <dbReference type="NCBI Taxonomy" id="481309"/>
    <lineage>
        <taxon>Eukaryota</taxon>
        <taxon>Metazoa</taxon>
        <taxon>Ecdysozoa</taxon>
        <taxon>Arthropoda</taxon>
        <taxon>Hexapoda</taxon>
        <taxon>Insecta</taxon>
        <taxon>Pterygota</taxon>
        <taxon>Neoptera</taxon>
        <taxon>Endopterygota</taxon>
        <taxon>Lepidoptera</taxon>
        <taxon>Glossata</taxon>
        <taxon>Ditrysia</taxon>
        <taxon>Pyraloidea</taxon>
        <taxon>Crambidae</taxon>
        <taxon>Pyraustinae</taxon>
        <taxon>Loxostege</taxon>
    </lineage>
</organism>
<feature type="region of interest" description="Disordered" evidence="1">
    <location>
        <begin position="369"/>
        <end position="400"/>
    </location>
</feature>
<dbReference type="Proteomes" id="UP001549920">
    <property type="component" value="Unassembled WGS sequence"/>
</dbReference>
<evidence type="ECO:0000256" key="1">
    <source>
        <dbReference type="SAM" id="MobiDB-lite"/>
    </source>
</evidence>
<feature type="compositionally biased region" description="Polar residues" evidence="1">
    <location>
        <begin position="307"/>
        <end position="331"/>
    </location>
</feature>
<dbReference type="EMBL" id="JBEUOH010000016">
    <property type="protein sequence ID" value="KAL0871808.1"/>
    <property type="molecule type" value="Genomic_DNA"/>
</dbReference>
<keyword evidence="3" id="KW-1185">Reference proteome</keyword>
<protein>
    <recommendedName>
        <fullName evidence="4">Retrotransposon gag domain-containing protein</fullName>
    </recommendedName>
</protein>
<name>A0ABR3HN34_LOXSC</name>
<comment type="caution">
    <text evidence="2">The sequence shown here is derived from an EMBL/GenBank/DDBJ whole genome shotgun (WGS) entry which is preliminary data.</text>
</comment>
<accession>A0ABR3HN34</accession>
<feature type="region of interest" description="Disordered" evidence="1">
    <location>
        <begin position="287"/>
        <end position="354"/>
    </location>
</feature>
<proteinExistence type="predicted"/>
<evidence type="ECO:0000313" key="3">
    <source>
        <dbReference type="Proteomes" id="UP001549920"/>
    </source>
</evidence>
<gene>
    <name evidence="2" type="ORF">ABMA27_004291</name>
</gene>
<reference evidence="2 3" key="1">
    <citation type="submission" date="2024-06" db="EMBL/GenBank/DDBJ databases">
        <title>A chromosome-level genome assembly of beet webworm, Loxostege sticticalis.</title>
        <authorList>
            <person name="Zhang Y."/>
        </authorList>
    </citation>
    <scope>NUCLEOTIDE SEQUENCE [LARGE SCALE GENOMIC DNA]</scope>
    <source>
        <strain evidence="2">AQ026</strain>
        <tissue evidence="2">Whole body</tissue>
    </source>
</reference>
<evidence type="ECO:0000313" key="2">
    <source>
        <dbReference type="EMBL" id="KAL0871808.1"/>
    </source>
</evidence>
<sequence>MAEELALLLNELKAIRTYLIKIGPSRRQGNILIVKKDEANQVLLKFNAYLELPKKSSETSLISKISSEFSHLYSDIISLCSQSIVEEEVFADPITMSEETFDLKLALSLLPVMTDNEDNTKQLIESIEYYSSVLSKQGCKNKLIAFVLKSRLSQQAKLKLLSNYDNVDELIKDMRKLLLPRKSHTALQTKLQQCRQNNKTISDFGKEISELFVDLTISQADGNQKSYDVLRPLNEKQAIKRFADGLRDRRLSTIISARNYNSLTDAIQGAQDEEVQSTTSEIIGTYKPNNRFYRGNRTQRGHFRGRSFNNSTRGRGQQTSRGAPGQRSQGPYYSRYNRGHGFQNRVKSGNNRGNYYSRNNNMHYMSLASEHETTSVPGRSPVTERAPESNTDSLNHFFRV</sequence>